<feature type="chain" id="PRO_5003038144" evidence="1">
    <location>
        <begin position="22"/>
        <end position="202"/>
    </location>
</feature>
<dbReference type="Proteomes" id="UP000006671">
    <property type="component" value="Unassembled WGS sequence"/>
</dbReference>
<evidence type="ECO:0000256" key="1">
    <source>
        <dbReference type="SAM" id="SignalP"/>
    </source>
</evidence>
<accession>D2VGE9</accession>
<evidence type="ECO:0000313" key="3">
    <source>
        <dbReference type="EMBL" id="EFC44050.1"/>
    </source>
</evidence>
<reference evidence="3 4" key="1">
    <citation type="journal article" date="2010" name="Cell">
        <title>The genome of Naegleria gruberi illuminates early eukaryotic versatility.</title>
        <authorList>
            <person name="Fritz-Laylin L.K."/>
            <person name="Prochnik S.E."/>
            <person name="Ginger M.L."/>
            <person name="Dacks J.B."/>
            <person name="Carpenter M.L."/>
            <person name="Field M.C."/>
            <person name="Kuo A."/>
            <person name="Paredez A."/>
            <person name="Chapman J."/>
            <person name="Pham J."/>
            <person name="Shu S."/>
            <person name="Neupane R."/>
            <person name="Cipriano M."/>
            <person name="Mancuso J."/>
            <person name="Tu H."/>
            <person name="Salamov A."/>
            <person name="Lindquist E."/>
            <person name="Shapiro H."/>
            <person name="Lucas S."/>
            <person name="Grigoriev I.V."/>
            <person name="Cande W.Z."/>
            <person name="Fulton C."/>
            <person name="Rokhsar D.S."/>
            <person name="Dawson S.C."/>
        </authorList>
    </citation>
    <scope>NUCLEOTIDE SEQUENCE [LARGE SCALE GENOMIC DNA]</scope>
    <source>
        <strain evidence="3 4">NEG-M</strain>
    </source>
</reference>
<organism evidence="4">
    <name type="scientific">Naegleria gruberi</name>
    <name type="common">Amoeba</name>
    <dbReference type="NCBI Taxonomy" id="5762"/>
    <lineage>
        <taxon>Eukaryota</taxon>
        <taxon>Discoba</taxon>
        <taxon>Heterolobosea</taxon>
        <taxon>Tetramitia</taxon>
        <taxon>Eutetramitia</taxon>
        <taxon>Vahlkampfiidae</taxon>
        <taxon>Naegleria</taxon>
    </lineage>
</organism>
<dbReference type="GeneID" id="8850090"/>
<feature type="signal peptide" evidence="1">
    <location>
        <begin position="1"/>
        <end position="21"/>
    </location>
</feature>
<feature type="domain" description="DUF4116" evidence="2">
    <location>
        <begin position="114"/>
        <end position="156"/>
    </location>
</feature>
<evidence type="ECO:0000313" key="4">
    <source>
        <dbReference type="Proteomes" id="UP000006671"/>
    </source>
</evidence>
<dbReference type="AlphaFoldDB" id="D2VGE9"/>
<sequence>MSNSHLLRIFTLITTNDLALGYLAIPFRSDYEIVQKAVSVNDRALKFASADLQNSKQIVLDGVKNCGLAVRFASSELKKDLEIVKISLKTSNGKSFEFWDEYLRNDDEFIRKSELVTVATNQCGNSIRYASIFHRSDIELMTPIIKKNPFLIEHANRISEDMVKVAVSINGLVLRRLADRFINKTVHIAISQNKHAIGHVKD</sequence>
<dbReference type="RefSeq" id="XP_002676794.1">
    <property type="nucleotide sequence ID" value="XM_002676748.1"/>
</dbReference>
<dbReference type="InterPro" id="IPR025197">
    <property type="entry name" value="DUF4116"/>
</dbReference>
<evidence type="ECO:0000259" key="2">
    <source>
        <dbReference type="Pfam" id="PF13475"/>
    </source>
</evidence>
<dbReference type="EMBL" id="GG738870">
    <property type="protein sequence ID" value="EFC44050.1"/>
    <property type="molecule type" value="Genomic_DNA"/>
</dbReference>
<name>D2VGE9_NAEGR</name>
<feature type="domain" description="DUF4116" evidence="2">
    <location>
        <begin position="56"/>
        <end position="98"/>
    </location>
</feature>
<dbReference type="Pfam" id="PF13475">
    <property type="entry name" value="DUF4116"/>
    <property type="match status" value="3"/>
</dbReference>
<proteinExistence type="predicted"/>
<gene>
    <name evidence="3" type="ORF">NAEGRDRAFT_67952</name>
</gene>
<keyword evidence="1" id="KW-0732">Signal</keyword>
<protein>
    <submittedName>
        <fullName evidence="3">Predicted protein</fullName>
    </submittedName>
</protein>
<keyword evidence="4" id="KW-1185">Reference proteome</keyword>
<feature type="domain" description="DUF4116" evidence="2">
    <location>
        <begin position="10"/>
        <end position="53"/>
    </location>
</feature>
<dbReference type="KEGG" id="ngr:NAEGRDRAFT_67952"/>
<dbReference type="InParanoid" id="D2VGE9"/>
<dbReference type="VEuPathDB" id="AmoebaDB:NAEGRDRAFT_67952"/>